<dbReference type="Pfam" id="PF12840">
    <property type="entry name" value="HTH_20"/>
    <property type="match status" value="1"/>
</dbReference>
<name>A0A7C1FF22_9CHLR</name>
<reference evidence="1" key="1">
    <citation type="journal article" date="2020" name="mSystems">
        <title>Genome- and Community-Level Interaction Insights into Carbon Utilization and Element Cycling Functions of Hydrothermarchaeota in Hydrothermal Sediment.</title>
        <authorList>
            <person name="Zhou Z."/>
            <person name="Liu Y."/>
            <person name="Xu W."/>
            <person name="Pan J."/>
            <person name="Luo Z.H."/>
            <person name="Li M."/>
        </authorList>
    </citation>
    <scope>NUCLEOTIDE SEQUENCE [LARGE SCALE GENOMIC DNA]</scope>
    <source>
        <strain evidence="1">SpSt-289</strain>
    </source>
</reference>
<dbReference type="Gene3D" id="1.10.10.10">
    <property type="entry name" value="Winged helix-like DNA-binding domain superfamily/Winged helix DNA-binding domain"/>
    <property type="match status" value="1"/>
</dbReference>
<accession>A0A7C1FF22</accession>
<organism evidence="1">
    <name type="scientific">Caldilinea aerophila</name>
    <dbReference type="NCBI Taxonomy" id="133453"/>
    <lineage>
        <taxon>Bacteria</taxon>
        <taxon>Bacillati</taxon>
        <taxon>Chloroflexota</taxon>
        <taxon>Caldilineae</taxon>
        <taxon>Caldilineales</taxon>
        <taxon>Caldilineaceae</taxon>
        <taxon>Caldilinea</taxon>
    </lineage>
</organism>
<dbReference type="CDD" id="cd00090">
    <property type="entry name" value="HTH_ARSR"/>
    <property type="match status" value="1"/>
</dbReference>
<dbReference type="InterPro" id="IPR036390">
    <property type="entry name" value="WH_DNA-bd_sf"/>
</dbReference>
<dbReference type="AlphaFoldDB" id="A0A7C1FF22"/>
<dbReference type="EMBL" id="DSMG01000011">
    <property type="protein sequence ID" value="HDX30076.1"/>
    <property type="molecule type" value="Genomic_DNA"/>
</dbReference>
<proteinExistence type="predicted"/>
<comment type="caution">
    <text evidence="1">The sequence shown here is derived from an EMBL/GenBank/DDBJ whole genome shotgun (WGS) entry which is preliminary data.</text>
</comment>
<evidence type="ECO:0000313" key="1">
    <source>
        <dbReference type="EMBL" id="HDX30076.1"/>
    </source>
</evidence>
<dbReference type="SUPFAM" id="SSF46785">
    <property type="entry name" value="Winged helix' DNA-binding domain"/>
    <property type="match status" value="1"/>
</dbReference>
<dbReference type="InterPro" id="IPR036388">
    <property type="entry name" value="WH-like_DNA-bd_sf"/>
</dbReference>
<protein>
    <submittedName>
        <fullName evidence="1">ArsR family transcriptional regulator</fullName>
    </submittedName>
</protein>
<gene>
    <name evidence="1" type="ORF">ENQ20_01125</name>
</gene>
<sequence>MDVALDIDLKRIRIGSVEQAHIVHAVRKHILEILKETGGATVAELAERLDMAPVSVRHHLDILQGDNLICIGRIERTGNVGRPQQIYQLTEEANDLFPKNFAILAAGIVRQLKERLPSEQIDAIFRSLAVEMAAEANLADLETLSMPERLDRVIAFLNERGYLARWEPAADGEHDIYMLHKHNCPYAGMSGEHRELCMMDQLLIDQLVGAPCSRTASVVNNDRCCTYQIEVQSENKQADTVLRGQEILLAA</sequence>
<dbReference type="InterPro" id="IPR011991">
    <property type="entry name" value="ArsR-like_HTH"/>
</dbReference>